<name>A0A9P6SW25_9FUNG</name>
<feature type="region of interest" description="Disordered" evidence="1">
    <location>
        <begin position="200"/>
        <end position="228"/>
    </location>
</feature>
<organism evidence="2 3">
    <name type="scientific">Entomortierella chlamydospora</name>
    <dbReference type="NCBI Taxonomy" id="101097"/>
    <lineage>
        <taxon>Eukaryota</taxon>
        <taxon>Fungi</taxon>
        <taxon>Fungi incertae sedis</taxon>
        <taxon>Mucoromycota</taxon>
        <taxon>Mortierellomycotina</taxon>
        <taxon>Mortierellomycetes</taxon>
        <taxon>Mortierellales</taxon>
        <taxon>Mortierellaceae</taxon>
        <taxon>Entomortierella</taxon>
    </lineage>
</organism>
<feature type="region of interest" description="Disordered" evidence="1">
    <location>
        <begin position="34"/>
        <end position="183"/>
    </location>
</feature>
<feature type="compositionally biased region" description="Polar residues" evidence="1">
    <location>
        <begin position="115"/>
        <end position="124"/>
    </location>
</feature>
<proteinExistence type="predicted"/>
<gene>
    <name evidence="2" type="ORF">BGZ80_004922</name>
</gene>
<accession>A0A9P6SW25</accession>
<reference evidence="2" key="1">
    <citation type="journal article" date="2020" name="Fungal Divers.">
        <title>Resolving the Mortierellaceae phylogeny through synthesis of multi-gene phylogenetics and phylogenomics.</title>
        <authorList>
            <person name="Vandepol N."/>
            <person name="Liber J."/>
            <person name="Desiro A."/>
            <person name="Na H."/>
            <person name="Kennedy M."/>
            <person name="Barry K."/>
            <person name="Grigoriev I.V."/>
            <person name="Miller A.N."/>
            <person name="O'Donnell K."/>
            <person name="Stajich J.E."/>
            <person name="Bonito G."/>
        </authorList>
    </citation>
    <scope>NUCLEOTIDE SEQUENCE</scope>
    <source>
        <strain evidence="2">NRRL 2769</strain>
    </source>
</reference>
<dbReference type="Proteomes" id="UP000703661">
    <property type="component" value="Unassembled WGS sequence"/>
</dbReference>
<evidence type="ECO:0000313" key="3">
    <source>
        <dbReference type="Proteomes" id="UP000703661"/>
    </source>
</evidence>
<evidence type="ECO:0000256" key="1">
    <source>
        <dbReference type="SAM" id="MobiDB-lite"/>
    </source>
</evidence>
<dbReference type="EMBL" id="JAAAID010002462">
    <property type="protein sequence ID" value="KAG0007225.1"/>
    <property type="molecule type" value="Genomic_DNA"/>
</dbReference>
<comment type="caution">
    <text evidence="2">The sequence shown here is derived from an EMBL/GenBank/DDBJ whole genome shotgun (WGS) entry which is preliminary data.</text>
</comment>
<protein>
    <submittedName>
        <fullName evidence="2">Uncharacterized protein</fullName>
    </submittedName>
</protein>
<keyword evidence="3" id="KW-1185">Reference proteome</keyword>
<feature type="compositionally biased region" description="Low complexity" evidence="1">
    <location>
        <begin position="150"/>
        <end position="177"/>
    </location>
</feature>
<feature type="compositionally biased region" description="Polar residues" evidence="1">
    <location>
        <begin position="93"/>
        <end position="104"/>
    </location>
</feature>
<sequence>MESSHDYRGSQYSAYRGSQYSAYRGSQYSAYRGSQYSDYYGAPGTSQHPPYFNAMGGSLDFSSSDRLPLPNHQLYRTGSESSSDDIYESDNSRWTSEPQVSDATTAGCGDANESARPQSLNRGVSPNIEIPPSITSRRRSVDAIGYHTSQGQSSNFHQQEQQQQNLLSSSQEQSSLSCYPATHPNQTETVAHKIVIKDDKVGFGSGSGDVDPEDGGKTEISYDTEASI</sequence>
<dbReference type="AlphaFoldDB" id="A0A9P6SW25"/>
<evidence type="ECO:0000313" key="2">
    <source>
        <dbReference type="EMBL" id="KAG0007225.1"/>
    </source>
</evidence>